<evidence type="ECO:0000256" key="4">
    <source>
        <dbReference type="ARBA" id="ARBA00022679"/>
    </source>
</evidence>
<dbReference type="InterPro" id="IPR000700">
    <property type="entry name" value="PAS-assoc_C"/>
</dbReference>
<keyword evidence="6" id="KW-0902">Two-component regulatory system</keyword>
<evidence type="ECO:0000256" key="2">
    <source>
        <dbReference type="ARBA" id="ARBA00012438"/>
    </source>
</evidence>
<evidence type="ECO:0000256" key="7">
    <source>
        <dbReference type="ARBA" id="ARBA00023136"/>
    </source>
</evidence>
<dbReference type="EC" id="2.7.13.3" evidence="2"/>
<dbReference type="PRINTS" id="PR00344">
    <property type="entry name" value="BCTRLSENSOR"/>
</dbReference>
<keyword evidence="5" id="KW-0418">Kinase</keyword>
<dbReference type="Gene3D" id="3.30.565.10">
    <property type="entry name" value="Histidine kinase-like ATPase, C-terminal domain"/>
    <property type="match status" value="1"/>
</dbReference>
<organism evidence="10 11">
    <name type="scientific">Parapedobacter composti</name>
    <dbReference type="NCBI Taxonomy" id="623281"/>
    <lineage>
        <taxon>Bacteria</taxon>
        <taxon>Pseudomonadati</taxon>
        <taxon>Bacteroidota</taxon>
        <taxon>Sphingobacteriia</taxon>
        <taxon>Sphingobacteriales</taxon>
        <taxon>Sphingobacteriaceae</taxon>
        <taxon>Parapedobacter</taxon>
    </lineage>
</organism>
<dbReference type="RefSeq" id="WP_090974612.1">
    <property type="nucleotide sequence ID" value="NZ_FOLL01000017.1"/>
</dbReference>
<dbReference type="SUPFAM" id="SSF55874">
    <property type="entry name" value="ATPase domain of HSP90 chaperone/DNA topoisomerase II/histidine kinase"/>
    <property type="match status" value="1"/>
</dbReference>
<dbReference type="Gene3D" id="1.10.287.130">
    <property type="match status" value="1"/>
</dbReference>
<dbReference type="SMART" id="SM00387">
    <property type="entry name" value="HATPase_c"/>
    <property type="match status" value="1"/>
</dbReference>
<dbReference type="AlphaFoldDB" id="A0A1I1KXR4"/>
<dbReference type="SMART" id="SM00388">
    <property type="entry name" value="HisKA"/>
    <property type="match status" value="1"/>
</dbReference>
<dbReference type="Pfam" id="PF02518">
    <property type="entry name" value="HATPase_c"/>
    <property type="match status" value="1"/>
</dbReference>
<dbReference type="SUPFAM" id="SSF47384">
    <property type="entry name" value="Homodimeric domain of signal transducing histidine kinase"/>
    <property type="match status" value="1"/>
</dbReference>
<dbReference type="STRING" id="623281.SAMN05421747_11780"/>
<dbReference type="FunFam" id="3.30.565.10:FF:000006">
    <property type="entry name" value="Sensor histidine kinase WalK"/>
    <property type="match status" value="1"/>
</dbReference>
<dbReference type="CDD" id="cd00082">
    <property type="entry name" value="HisKA"/>
    <property type="match status" value="1"/>
</dbReference>
<dbReference type="InterPro" id="IPR000014">
    <property type="entry name" value="PAS"/>
</dbReference>
<dbReference type="GO" id="GO:0004721">
    <property type="term" value="F:phosphoprotein phosphatase activity"/>
    <property type="evidence" value="ECO:0007669"/>
    <property type="project" value="TreeGrafter"/>
</dbReference>
<dbReference type="InterPro" id="IPR005467">
    <property type="entry name" value="His_kinase_dom"/>
</dbReference>
<evidence type="ECO:0000256" key="3">
    <source>
        <dbReference type="ARBA" id="ARBA00022553"/>
    </source>
</evidence>
<protein>
    <recommendedName>
        <fullName evidence="2">histidine kinase</fullName>
        <ecNumber evidence="2">2.7.13.3</ecNumber>
    </recommendedName>
</protein>
<evidence type="ECO:0000256" key="5">
    <source>
        <dbReference type="ARBA" id="ARBA00022777"/>
    </source>
</evidence>
<dbReference type="InterPro" id="IPR035965">
    <property type="entry name" value="PAS-like_dom_sf"/>
</dbReference>
<evidence type="ECO:0000256" key="1">
    <source>
        <dbReference type="ARBA" id="ARBA00000085"/>
    </source>
</evidence>
<dbReference type="PROSITE" id="PS50109">
    <property type="entry name" value="HIS_KIN"/>
    <property type="match status" value="1"/>
</dbReference>
<keyword evidence="11" id="KW-1185">Reference proteome</keyword>
<dbReference type="InterPro" id="IPR036890">
    <property type="entry name" value="HATPase_C_sf"/>
</dbReference>
<dbReference type="SUPFAM" id="SSF55785">
    <property type="entry name" value="PYP-like sensor domain (PAS domain)"/>
    <property type="match status" value="1"/>
</dbReference>
<dbReference type="EMBL" id="FOLL01000017">
    <property type="protein sequence ID" value="SFC65435.1"/>
    <property type="molecule type" value="Genomic_DNA"/>
</dbReference>
<evidence type="ECO:0000313" key="10">
    <source>
        <dbReference type="EMBL" id="SFC65435.1"/>
    </source>
</evidence>
<evidence type="ECO:0000256" key="6">
    <source>
        <dbReference type="ARBA" id="ARBA00023012"/>
    </source>
</evidence>
<keyword evidence="7" id="KW-0472">Membrane</keyword>
<dbReference type="Pfam" id="PF00512">
    <property type="entry name" value="HisKA"/>
    <property type="match status" value="1"/>
</dbReference>
<evidence type="ECO:0000259" key="9">
    <source>
        <dbReference type="PROSITE" id="PS50113"/>
    </source>
</evidence>
<dbReference type="NCBIfam" id="TIGR00229">
    <property type="entry name" value="sensory_box"/>
    <property type="match status" value="1"/>
</dbReference>
<dbReference type="InterPro" id="IPR004358">
    <property type="entry name" value="Sig_transdc_His_kin-like_C"/>
</dbReference>
<dbReference type="GO" id="GO:0005886">
    <property type="term" value="C:plasma membrane"/>
    <property type="evidence" value="ECO:0007669"/>
    <property type="project" value="TreeGrafter"/>
</dbReference>
<dbReference type="PANTHER" id="PTHR45453">
    <property type="entry name" value="PHOSPHATE REGULON SENSOR PROTEIN PHOR"/>
    <property type="match status" value="1"/>
</dbReference>
<dbReference type="GO" id="GO:0016036">
    <property type="term" value="P:cellular response to phosphate starvation"/>
    <property type="evidence" value="ECO:0007669"/>
    <property type="project" value="TreeGrafter"/>
</dbReference>
<feature type="domain" description="Histidine kinase" evidence="8">
    <location>
        <begin position="60"/>
        <end position="277"/>
    </location>
</feature>
<sequence length="278" mass="31003">MEVEHFDTKRLTKTGNLLDVSLTQSPIKDAKGNIIGVSKITRDITGKKQEERRKNDFVAMASHELKTPLTAITGFAQILMNHSKKAGDDFSWRVMSRIEVQAKKMSSTIQGFLNLARIEGGKIELRKEVFELDALVSEIVDDAKLLGTKHFFKLTNSEPATVYADREKIGQVLMNLVSNAIKYSPAGSTITIGCEKMAGKVILSVRDEGIGISAADQKRLSERFYHVNNEKIQNTTGFGIGLYLVSEILRYHNNSSILVESEEGRGSIFYFEIDVPSR</sequence>
<proteinExistence type="predicted"/>
<evidence type="ECO:0000259" key="8">
    <source>
        <dbReference type="PROSITE" id="PS50109"/>
    </source>
</evidence>
<keyword evidence="3" id="KW-0597">Phosphoprotein</keyword>
<evidence type="ECO:0000313" key="11">
    <source>
        <dbReference type="Proteomes" id="UP000199577"/>
    </source>
</evidence>
<dbReference type="PROSITE" id="PS50113">
    <property type="entry name" value="PAC"/>
    <property type="match status" value="1"/>
</dbReference>
<gene>
    <name evidence="10" type="ORF">SAMN05421747_11780</name>
</gene>
<dbReference type="Gene3D" id="3.30.450.20">
    <property type="entry name" value="PAS domain"/>
    <property type="match status" value="1"/>
</dbReference>
<name>A0A1I1KXR4_9SPHI</name>
<dbReference type="GO" id="GO:0000155">
    <property type="term" value="F:phosphorelay sensor kinase activity"/>
    <property type="evidence" value="ECO:0007669"/>
    <property type="project" value="InterPro"/>
</dbReference>
<dbReference type="InterPro" id="IPR003594">
    <property type="entry name" value="HATPase_dom"/>
</dbReference>
<dbReference type="PANTHER" id="PTHR45453:SF1">
    <property type="entry name" value="PHOSPHATE REGULON SENSOR PROTEIN PHOR"/>
    <property type="match status" value="1"/>
</dbReference>
<keyword evidence="4" id="KW-0808">Transferase</keyword>
<reference evidence="10 11" key="1">
    <citation type="submission" date="2016-10" db="EMBL/GenBank/DDBJ databases">
        <authorList>
            <person name="de Groot N.N."/>
        </authorList>
    </citation>
    <scope>NUCLEOTIDE SEQUENCE [LARGE SCALE GENOMIC DNA]</scope>
    <source>
        <strain evidence="10 11">DSM 22900</strain>
    </source>
</reference>
<dbReference type="Proteomes" id="UP000199577">
    <property type="component" value="Unassembled WGS sequence"/>
</dbReference>
<dbReference type="InterPro" id="IPR036097">
    <property type="entry name" value="HisK_dim/P_sf"/>
</dbReference>
<dbReference type="InterPro" id="IPR003661">
    <property type="entry name" value="HisK_dim/P_dom"/>
</dbReference>
<comment type="catalytic activity">
    <reaction evidence="1">
        <text>ATP + protein L-histidine = ADP + protein N-phospho-L-histidine.</text>
        <dbReference type="EC" id="2.7.13.3"/>
    </reaction>
</comment>
<accession>A0A1I1KXR4</accession>
<dbReference type="InterPro" id="IPR050351">
    <property type="entry name" value="BphY/WalK/GraS-like"/>
</dbReference>
<feature type="domain" description="PAC" evidence="9">
    <location>
        <begin position="4"/>
        <end position="56"/>
    </location>
</feature>
<dbReference type="OrthoDB" id="9813151at2"/>